<reference evidence="3" key="1">
    <citation type="journal article" date="2019" name="Int. J. Syst. Evol. Microbiol.">
        <title>The Global Catalogue of Microorganisms (GCM) 10K type strain sequencing project: providing services to taxonomists for standard genome sequencing and annotation.</title>
        <authorList>
            <consortium name="The Broad Institute Genomics Platform"/>
            <consortium name="The Broad Institute Genome Sequencing Center for Infectious Disease"/>
            <person name="Wu L."/>
            <person name="Ma J."/>
        </authorList>
    </citation>
    <scope>NUCLEOTIDE SEQUENCE [LARGE SCALE GENOMIC DNA]</scope>
    <source>
        <strain evidence="3">JCM 17986</strain>
    </source>
</reference>
<accession>A0ABP9IHY0</accession>
<dbReference type="CDD" id="cd00085">
    <property type="entry name" value="HNHc"/>
    <property type="match status" value="1"/>
</dbReference>
<keyword evidence="3" id="KW-1185">Reference proteome</keyword>
<comment type="caution">
    <text evidence="2">The sequence shown here is derived from an EMBL/GenBank/DDBJ whole genome shotgun (WGS) entry which is preliminary data.</text>
</comment>
<dbReference type="InterPro" id="IPR003615">
    <property type="entry name" value="HNH_nuc"/>
</dbReference>
<dbReference type="Pfam" id="PF01844">
    <property type="entry name" value="HNH"/>
    <property type="match status" value="1"/>
</dbReference>
<dbReference type="Proteomes" id="UP001500466">
    <property type="component" value="Unassembled WGS sequence"/>
</dbReference>
<evidence type="ECO:0000313" key="2">
    <source>
        <dbReference type="EMBL" id="GAA4997703.1"/>
    </source>
</evidence>
<proteinExistence type="predicted"/>
<feature type="domain" description="HNH" evidence="1">
    <location>
        <begin position="165"/>
        <end position="208"/>
    </location>
</feature>
<gene>
    <name evidence="2" type="ORF">GCM10023205_84030</name>
</gene>
<evidence type="ECO:0000313" key="3">
    <source>
        <dbReference type="Proteomes" id="UP001500466"/>
    </source>
</evidence>
<name>A0ABP9IHY0_9ACTN</name>
<organism evidence="2 3">
    <name type="scientific">Yinghuangia aomiensis</name>
    <dbReference type="NCBI Taxonomy" id="676205"/>
    <lineage>
        <taxon>Bacteria</taxon>
        <taxon>Bacillati</taxon>
        <taxon>Actinomycetota</taxon>
        <taxon>Actinomycetes</taxon>
        <taxon>Kitasatosporales</taxon>
        <taxon>Streptomycetaceae</taxon>
        <taxon>Yinghuangia</taxon>
    </lineage>
</organism>
<sequence length="228" mass="25882">MTAEKYTRELLERVAAESTSVADMLRRMGVPALGGTHSLVSRKLQRWQIPTDHFASRRHLEHLARRSVDPDALRSAVAESRSVAATARMLGFADHGSAHHLVRRWIAEAGLDTGHFVGKSHNKGRRSPKRFSPDQVLRLEPERMKRLPPRRLRNALADLGRPYECALCGIGDVWNGGKLILEVDHINGDWRDNRRENLRYLCPNCHTQTDTYRGRRRATTQRSTPTAA</sequence>
<dbReference type="RefSeq" id="WP_345681180.1">
    <property type="nucleotide sequence ID" value="NZ_BAABHS010000072.1"/>
</dbReference>
<protein>
    <recommendedName>
        <fullName evidence="1">HNH domain-containing protein</fullName>
    </recommendedName>
</protein>
<evidence type="ECO:0000259" key="1">
    <source>
        <dbReference type="Pfam" id="PF01844"/>
    </source>
</evidence>
<dbReference type="EMBL" id="BAABHS010000072">
    <property type="protein sequence ID" value="GAA4997703.1"/>
    <property type="molecule type" value="Genomic_DNA"/>
</dbReference>
<dbReference type="InterPro" id="IPR002711">
    <property type="entry name" value="HNH"/>
</dbReference>